<feature type="transmembrane region" description="Helical" evidence="1">
    <location>
        <begin position="71"/>
        <end position="89"/>
    </location>
</feature>
<evidence type="ECO:0000313" key="3">
    <source>
        <dbReference type="EMBL" id="KRT84705.1"/>
    </source>
</evidence>
<keyword evidence="1" id="KW-0472">Membrane</keyword>
<accession>A0A0T6BBM7</accession>
<sequence>MKDIILFGCFVLLLKAVSCANYSDELLKEISKPEFRIALSNRAVTIWNWAKDQSKSEDNFVGRCFGIAKKLRFIIPVVVFALGVIITTLKFLTLFSLKGLAISMLLVVMNVAGWAAKIGSWKSQWEHHGAHHPPQNVHFHIHKDNDHYNVGHTGPTGGWNDRIADGLSKTTSLAEKIELLNLYKRLGLNVDQLVSPQFR</sequence>
<dbReference type="EMBL" id="LJIG01002235">
    <property type="protein sequence ID" value="KRT84705.1"/>
    <property type="molecule type" value="Genomic_DNA"/>
</dbReference>
<keyword evidence="2" id="KW-0732">Signal</keyword>
<keyword evidence="1" id="KW-0812">Transmembrane</keyword>
<reference evidence="3 4" key="1">
    <citation type="submission" date="2015-09" db="EMBL/GenBank/DDBJ databases">
        <title>Draft genome of the scarab beetle Oryctes borbonicus.</title>
        <authorList>
            <person name="Meyer J.M."/>
            <person name="Markov G.V."/>
            <person name="Baskaran P."/>
            <person name="Herrmann M."/>
            <person name="Sommer R.J."/>
            <person name="Roedelsperger C."/>
        </authorList>
    </citation>
    <scope>NUCLEOTIDE SEQUENCE [LARGE SCALE GENOMIC DNA]</scope>
    <source>
        <strain evidence="3">OB123</strain>
        <tissue evidence="3">Whole animal</tissue>
    </source>
</reference>
<keyword evidence="4" id="KW-1185">Reference proteome</keyword>
<name>A0A0T6BBM7_9SCAR</name>
<dbReference type="OrthoDB" id="6611212at2759"/>
<feature type="signal peptide" evidence="2">
    <location>
        <begin position="1"/>
        <end position="19"/>
    </location>
</feature>
<organism evidence="3 4">
    <name type="scientific">Oryctes borbonicus</name>
    <dbReference type="NCBI Taxonomy" id="1629725"/>
    <lineage>
        <taxon>Eukaryota</taxon>
        <taxon>Metazoa</taxon>
        <taxon>Ecdysozoa</taxon>
        <taxon>Arthropoda</taxon>
        <taxon>Hexapoda</taxon>
        <taxon>Insecta</taxon>
        <taxon>Pterygota</taxon>
        <taxon>Neoptera</taxon>
        <taxon>Endopterygota</taxon>
        <taxon>Coleoptera</taxon>
        <taxon>Polyphaga</taxon>
        <taxon>Scarabaeiformia</taxon>
        <taxon>Scarabaeidae</taxon>
        <taxon>Dynastinae</taxon>
        <taxon>Oryctes</taxon>
    </lineage>
</organism>
<comment type="caution">
    <text evidence="3">The sequence shown here is derived from an EMBL/GenBank/DDBJ whole genome shotgun (WGS) entry which is preliminary data.</text>
</comment>
<evidence type="ECO:0000256" key="2">
    <source>
        <dbReference type="SAM" id="SignalP"/>
    </source>
</evidence>
<evidence type="ECO:0000313" key="4">
    <source>
        <dbReference type="Proteomes" id="UP000051574"/>
    </source>
</evidence>
<keyword evidence="1" id="KW-1133">Transmembrane helix</keyword>
<gene>
    <name evidence="3" type="ORF">AMK59_22</name>
</gene>
<dbReference type="Proteomes" id="UP000051574">
    <property type="component" value="Unassembled WGS sequence"/>
</dbReference>
<dbReference type="AlphaFoldDB" id="A0A0T6BBM7"/>
<feature type="transmembrane region" description="Helical" evidence="1">
    <location>
        <begin position="95"/>
        <end position="116"/>
    </location>
</feature>
<protein>
    <submittedName>
        <fullName evidence="3">Uncharacterized protein</fullName>
    </submittedName>
</protein>
<feature type="chain" id="PRO_5006668549" evidence="2">
    <location>
        <begin position="20"/>
        <end position="199"/>
    </location>
</feature>
<evidence type="ECO:0000256" key="1">
    <source>
        <dbReference type="SAM" id="Phobius"/>
    </source>
</evidence>
<proteinExistence type="predicted"/>